<feature type="transmembrane region" description="Helical" evidence="8">
    <location>
        <begin position="20"/>
        <end position="41"/>
    </location>
</feature>
<protein>
    <recommendedName>
        <fullName evidence="11">Polyprenol-phosphate-mannose-dependent alpha-(1-2)-phosphatidylinositol mannoside mannosyltransferase</fullName>
    </recommendedName>
</protein>
<evidence type="ECO:0000313" key="10">
    <source>
        <dbReference type="Proteomes" id="UP000318478"/>
    </source>
</evidence>
<evidence type="ECO:0000256" key="6">
    <source>
        <dbReference type="ARBA" id="ARBA00023136"/>
    </source>
</evidence>
<evidence type="ECO:0008006" key="11">
    <source>
        <dbReference type="Google" id="ProtNLM"/>
    </source>
</evidence>
<evidence type="ECO:0000256" key="7">
    <source>
        <dbReference type="ARBA" id="ARBA00024033"/>
    </source>
</evidence>
<organism evidence="9 10">
    <name type="scientific">Posidoniimonas polymericola</name>
    <dbReference type="NCBI Taxonomy" id="2528002"/>
    <lineage>
        <taxon>Bacteria</taxon>
        <taxon>Pseudomonadati</taxon>
        <taxon>Planctomycetota</taxon>
        <taxon>Planctomycetia</taxon>
        <taxon>Pirellulales</taxon>
        <taxon>Lacipirellulaceae</taxon>
        <taxon>Posidoniimonas</taxon>
    </lineage>
</organism>
<feature type="transmembrane region" description="Helical" evidence="8">
    <location>
        <begin position="399"/>
        <end position="421"/>
    </location>
</feature>
<dbReference type="GO" id="GO:0016758">
    <property type="term" value="F:hexosyltransferase activity"/>
    <property type="evidence" value="ECO:0007669"/>
    <property type="project" value="InterPro"/>
</dbReference>
<dbReference type="OrthoDB" id="235448at2"/>
<accession>A0A5C5Y070</accession>
<gene>
    <name evidence="9" type="ORF">Pla123a_41710</name>
</gene>
<evidence type="ECO:0000256" key="4">
    <source>
        <dbReference type="ARBA" id="ARBA00022692"/>
    </source>
</evidence>
<comment type="caution">
    <text evidence="9">The sequence shown here is derived from an EMBL/GenBank/DDBJ whole genome shotgun (WGS) entry which is preliminary data.</text>
</comment>
<feature type="transmembrane region" description="Helical" evidence="8">
    <location>
        <begin position="185"/>
        <end position="209"/>
    </location>
</feature>
<evidence type="ECO:0000256" key="3">
    <source>
        <dbReference type="ARBA" id="ARBA00022679"/>
    </source>
</evidence>
<keyword evidence="2" id="KW-1003">Cell membrane</keyword>
<keyword evidence="5 8" id="KW-1133">Transmembrane helix</keyword>
<dbReference type="Proteomes" id="UP000318478">
    <property type="component" value="Unassembled WGS sequence"/>
</dbReference>
<dbReference type="Pfam" id="PF09594">
    <property type="entry name" value="GT87"/>
    <property type="match status" value="1"/>
</dbReference>
<feature type="transmembrane region" description="Helical" evidence="8">
    <location>
        <begin position="313"/>
        <end position="333"/>
    </location>
</feature>
<keyword evidence="6 8" id="KW-0472">Membrane</keyword>
<feature type="transmembrane region" description="Helical" evidence="8">
    <location>
        <begin position="367"/>
        <end position="387"/>
    </location>
</feature>
<comment type="similarity">
    <text evidence="7">Belongs to the glycosyltransferase 87 family.</text>
</comment>
<evidence type="ECO:0000256" key="5">
    <source>
        <dbReference type="ARBA" id="ARBA00022989"/>
    </source>
</evidence>
<evidence type="ECO:0000256" key="8">
    <source>
        <dbReference type="SAM" id="Phobius"/>
    </source>
</evidence>
<dbReference type="GO" id="GO:0005886">
    <property type="term" value="C:plasma membrane"/>
    <property type="evidence" value="ECO:0007669"/>
    <property type="project" value="UniProtKB-SubCell"/>
</dbReference>
<evidence type="ECO:0000256" key="1">
    <source>
        <dbReference type="ARBA" id="ARBA00004651"/>
    </source>
</evidence>
<name>A0A5C5Y070_9BACT</name>
<sequence length="435" mass="46525">MSAESSGPKPPASDWAPPQWLRVVVGVMIAAGVCLGAHRAFEGRYISGPYDAAQDGFFDFTHGVYYPCQAFVDGVSAYGRDFIEGYPVDMSVPLYTPSHFLLHAPLVALPLLPASIFYFLLILLMVYAIARLSARAACVPRAWPIIACLIVMTRGGQATMASGYFTLELVLGGLVAIHYAASRPWLAACGVLLAAGKPTYLLPLLILLACRGNWRAALGGGVLTGAVSALAVGWMAFKNGLPAFFRSLTERAELRQSLDDQLPINSFTQIDLISLVSKWMDWNPGYGTSMAVMLVLLVPLGFALRRLRREGDFAGAATPSGAVIALGTVASVFHQSYDALLLTGAIAGLVTGLPRPAWRWFPLWGRWAVAAMLLGPSFNILSTRSFIQRVGLEAPESGFQFVTSINGVLLAAAFVTLTVLVMSRPKTGVGPAAED</sequence>
<keyword evidence="10" id="KW-1185">Reference proteome</keyword>
<dbReference type="EMBL" id="SJPO01000012">
    <property type="protein sequence ID" value="TWT67615.1"/>
    <property type="molecule type" value="Genomic_DNA"/>
</dbReference>
<dbReference type="AlphaFoldDB" id="A0A5C5Y070"/>
<comment type="subcellular location">
    <subcellularLocation>
        <location evidence="1">Cell membrane</location>
        <topology evidence="1">Multi-pass membrane protein</topology>
    </subcellularLocation>
</comment>
<keyword evidence="3" id="KW-0808">Transferase</keyword>
<reference evidence="9 10" key="1">
    <citation type="submission" date="2019-02" db="EMBL/GenBank/DDBJ databases">
        <title>Deep-cultivation of Planctomycetes and their phenomic and genomic characterization uncovers novel biology.</title>
        <authorList>
            <person name="Wiegand S."/>
            <person name="Jogler M."/>
            <person name="Boedeker C."/>
            <person name="Pinto D."/>
            <person name="Vollmers J."/>
            <person name="Rivas-Marin E."/>
            <person name="Kohn T."/>
            <person name="Peeters S.H."/>
            <person name="Heuer A."/>
            <person name="Rast P."/>
            <person name="Oberbeckmann S."/>
            <person name="Bunk B."/>
            <person name="Jeske O."/>
            <person name="Meyerdierks A."/>
            <person name="Storesund J.E."/>
            <person name="Kallscheuer N."/>
            <person name="Luecker S."/>
            <person name="Lage O.M."/>
            <person name="Pohl T."/>
            <person name="Merkel B.J."/>
            <person name="Hornburger P."/>
            <person name="Mueller R.-W."/>
            <person name="Bruemmer F."/>
            <person name="Labrenz M."/>
            <person name="Spormann A.M."/>
            <person name="Op Den Camp H."/>
            <person name="Overmann J."/>
            <person name="Amann R."/>
            <person name="Jetten M.S.M."/>
            <person name="Mascher T."/>
            <person name="Medema M.H."/>
            <person name="Devos D.P."/>
            <person name="Kaster A.-K."/>
            <person name="Ovreas L."/>
            <person name="Rohde M."/>
            <person name="Galperin M.Y."/>
            <person name="Jogler C."/>
        </authorList>
    </citation>
    <scope>NUCLEOTIDE SEQUENCE [LARGE SCALE GENOMIC DNA]</scope>
    <source>
        <strain evidence="9 10">Pla123a</strain>
    </source>
</reference>
<keyword evidence="4 8" id="KW-0812">Transmembrane</keyword>
<dbReference type="RefSeq" id="WP_146590522.1">
    <property type="nucleotide sequence ID" value="NZ_SJPO01000012.1"/>
</dbReference>
<dbReference type="InterPro" id="IPR018584">
    <property type="entry name" value="GT87"/>
</dbReference>
<evidence type="ECO:0000313" key="9">
    <source>
        <dbReference type="EMBL" id="TWT67615.1"/>
    </source>
</evidence>
<feature type="transmembrane region" description="Helical" evidence="8">
    <location>
        <begin position="216"/>
        <end position="237"/>
    </location>
</feature>
<proteinExistence type="inferred from homology"/>
<feature type="transmembrane region" description="Helical" evidence="8">
    <location>
        <begin position="100"/>
        <end position="130"/>
    </location>
</feature>
<evidence type="ECO:0000256" key="2">
    <source>
        <dbReference type="ARBA" id="ARBA00022475"/>
    </source>
</evidence>
<feature type="transmembrane region" description="Helical" evidence="8">
    <location>
        <begin position="285"/>
        <end position="304"/>
    </location>
</feature>